<dbReference type="GO" id="GO:0007142">
    <property type="term" value="P:male meiosis II"/>
    <property type="evidence" value="ECO:0007669"/>
    <property type="project" value="InterPro"/>
</dbReference>
<dbReference type="OMA" id="CKGIPNT"/>
<feature type="compositionally biased region" description="Basic and acidic residues" evidence="1">
    <location>
        <begin position="102"/>
        <end position="111"/>
    </location>
</feature>
<feature type="region of interest" description="Disordered" evidence="1">
    <location>
        <begin position="11"/>
        <end position="47"/>
    </location>
</feature>
<dbReference type="FunCoup" id="A0A200PVU7">
    <property type="interactions" value="1204"/>
</dbReference>
<feature type="compositionally biased region" description="Basic and acidic residues" evidence="1">
    <location>
        <begin position="219"/>
        <end position="236"/>
    </location>
</feature>
<name>A0A200PVU7_MACCD</name>
<feature type="region of interest" description="Disordered" evidence="1">
    <location>
        <begin position="317"/>
        <end position="357"/>
    </location>
</feature>
<sequence length="451" mass="50268">MGCFLACFGSSKNGKRRKPANKVIPRGPRHQRHGSYEPLQSTDSIKQEIIETPISPVPESRDKIEEQLSFGTRKKVTFDLNVKAYEEVTTQEITQSEDEEEKEKKENEIAKQIRSTSLSEDSSNSSGSFPSNHRYGNCRNSDDEYEELESDESDLDDDDEDDDDYEDDDDDDEDDVDHRFGEPESSESFFSLPVGSRTSATPVAEKEVNSPLKTNDSLDQEKKTLGSNRNARDRSQYVHSVLNPVENLTQWKAVKAKTPSPLKHQTKENINFETEPKIPFSAEPTFKLSPFSFNPNIDQSTPPKPEIAVDASLSTWLGSSESTPSIKSSNISIGTGSAEVNKSPRSNSPRSQEDRPILGALTLEELKQFSATSSPRKSPTHCPDEIPILGTVGSYWSHTNQAIDSSSSSSSCKGIPNTTSKYREDKRVNWHSTPFETRLERALNKGAAEGY</sequence>
<gene>
    <name evidence="2" type="ORF">BVC80_9099g138</name>
</gene>
<feature type="region of interest" description="Disordered" evidence="1">
    <location>
        <begin position="85"/>
        <end position="237"/>
    </location>
</feature>
<evidence type="ECO:0000256" key="1">
    <source>
        <dbReference type="SAM" id="MobiDB-lite"/>
    </source>
</evidence>
<feature type="region of interest" description="Disordered" evidence="1">
    <location>
        <begin position="403"/>
        <end position="426"/>
    </location>
</feature>
<dbReference type="PANTHER" id="PTHR33318">
    <property type="entry name" value="ASPARTYL/GLUTAMYL-TRNA(ASN/GLN) AMIDOTRANSFERASE SUBUNIT"/>
    <property type="match status" value="1"/>
</dbReference>
<dbReference type="OrthoDB" id="1925835at2759"/>
<comment type="caution">
    <text evidence="2">The sequence shown here is derived from an EMBL/GenBank/DDBJ whole genome shotgun (WGS) entry which is preliminary data.</text>
</comment>
<feature type="compositionally biased region" description="Polar residues" evidence="1">
    <location>
        <begin position="317"/>
        <end position="350"/>
    </location>
</feature>
<dbReference type="Proteomes" id="UP000195402">
    <property type="component" value="Unassembled WGS sequence"/>
</dbReference>
<evidence type="ECO:0008006" key="4">
    <source>
        <dbReference type="Google" id="ProtNLM"/>
    </source>
</evidence>
<dbReference type="InParanoid" id="A0A200PVU7"/>
<feature type="compositionally biased region" description="Acidic residues" evidence="1">
    <location>
        <begin position="143"/>
        <end position="175"/>
    </location>
</feature>
<feature type="region of interest" description="Disordered" evidence="1">
    <location>
        <begin position="256"/>
        <end position="278"/>
    </location>
</feature>
<dbReference type="EMBL" id="MVGT01003956">
    <property type="protein sequence ID" value="OVA02338.1"/>
    <property type="molecule type" value="Genomic_DNA"/>
</dbReference>
<accession>A0A200PVU7</accession>
<dbReference type="InterPro" id="IPR039300">
    <property type="entry name" value="JASON"/>
</dbReference>
<reference evidence="2 3" key="1">
    <citation type="journal article" date="2017" name="Mol. Plant">
        <title>The Genome of Medicinal Plant Macleaya cordata Provides New Insights into Benzylisoquinoline Alkaloids Metabolism.</title>
        <authorList>
            <person name="Liu X."/>
            <person name="Liu Y."/>
            <person name="Huang P."/>
            <person name="Ma Y."/>
            <person name="Qing Z."/>
            <person name="Tang Q."/>
            <person name="Cao H."/>
            <person name="Cheng P."/>
            <person name="Zheng Y."/>
            <person name="Yuan Z."/>
            <person name="Zhou Y."/>
            <person name="Liu J."/>
            <person name="Tang Z."/>
            <person name="Zhuo Y."/>
            <person name="Zhang Y."/>
            <person name="Yu L."/>
            <person name="Huang J."/>
            <person name="Yang P."/>
            <person name="Peng Q."/>
            <person name="Zhang J."/>
            <person name="Jiang W."/>
            <person name="Zhang Z."/>
            <person name="Lin K."/>
            <person name="Ro D.K."/>
            <person name="Chen X."/>
            <person name="Xiong X."/>
            <person name="Shang Y."/>
            <person name="Huang S."/>
            <person name="Zeng J."/>
        </authorList>
    </citation>
    <scope>NUCLEOTIDE SEQUENCE [LARGE SCALE GENOMIC DNA]</scope>
    <source>
        <strain evidence="3">cv. BLH2017</strain>
        <tissue evidence="2">Root</tissue>
    </source>
</reference>
<dbReference type="PANTHER" id="PTHR33318:SF4">
    <property type="entry name" value="OS04G0511700 PROTEIN"/>
    <property type="match status" value="1"/>
</dbReference>
<feature type="compositionally biased region" description="Low complexity" evidence="1">
    <location>
        <begin position="112"/>
        <end position="131"/>
    </location>
</feature>
<dbReference type="AlphaFoldDB" id="A0A200PVU7"/>
<evidence type="ECO:0000313" key="3">
    <source>
        <dbReference type="Proteomes" id="UP000195402"/>
    </source>
</evidence>
<protein>
    <recommendedName>
        <fullName evidence="4">Eisosome protein SEG2</fullName>
    </recommendedName>
</protein>
<proteinExistence type="predicted"/>
<dbReference type="STRING" id="56857.A0A200PVU7"/>
<organism evidence="2 3">
    <name type="scientific">Macleaya cordata</name>
    <name type="common">Five-seeded plume-poppy</name>
    <name type="synonym">Bocconia cordata</name>
    <dbReference type="NCBI Taxonomy" id="56857"/>
    <lineage>
        <taxon>Eukaryota</taxon>
        <taxon>Viridiplantae</taxon>
        <taxon>Streptophyta</taxon>
        <taxon>Embryophyta</taxon>
        <taxon>Tracheophyta</taxon>
        <taxon>Spermatophyta</taxon>
        <taxon>Magnoliopsida</taxon>
        <taxon>Ranunculales</taxon>
        <taxon>Papaveraceae</taxon>
        <taxon>Papaveroideae</taxon>
        <taxon>Macleaya</taxon>
    </lineage>
</organism>
<evidence type="ECO:0000313" key="2">
    <source>
        <dbReference type="EMBL" id="OVA02338.1"/>
    </source>
</evidence>
<keyword evidence="3" id="KW-1185">Reference proteome</keyword>